<dbReference type="PANTHER" id="PTHR23024:SF408">
    <property type="entry name" value="ALPHA_BETA HYDROLASE FOLD-3 DOMAIN-CONTAINING PROTEIN"/>
    <property type="match status" value="1"/>
</dbReference>
<keyword evidence="4" id="KW-1185">Reference proteome</keyword>
<accession>A0ABR2S0L2</accession>
<dbReference type="PANTHER" id="PTHR23024">
    <property type="entry name" value="ARYLACETAMIDE DEACETYLASE"/>
    <property type="match status" value="1"/>
</dbReference>
<comment type="similarity">
    <text evidence="1">Belongs to the 'GDXG' lipolytic enzyme family.</text>
</comment>
<dbReference type="Pfam" id="PF07859">
    <property type="entry name" value="Abhydrolase_3"/>
    <property type="match status" value="1"/>
</dbReference>
<organism evidence="3 4">
    <name type="scientific">Hibiscus sabdariffa</name>
    <name type="common">roselle</name>
    <dbReference type="NCBI Taxonomy" id="183260"/>
    <lineage>
        <taxon>Eukaryota</taxon>
        <taxon>Viridiplantae</taxon>
        <taxon>Streptophyta</taxon>
        <taxon>Embryophyta</taxon>
        <taxon>Tracheophyta</taxon>
        <taxon>Spermatophyta</taxon>
        <taxon>Magnoliopsida</taxon>
        <taxon>eudicotyledons</taxon>
        <taxon>Gunneridae</taxon>
        <taxon>Pentapetalae</taxon>
        <taxon>rosids</taxon>
        <taxon>malvids</taxon>
        <taxon>Malvales</taxon>
        <taxon>Malvaceae</taxon>
        <taxon>Malvoideae</taxon>
        <taxon>Hibiscus</taxon>
    </lineage>
</organism>
<dbReference type="Proteomes" id="UP001396334">
    <property type="component" value="Unassembled WGS sequence"/>
</dbReference>
<sequence length="303" mass="33181">MDSNTNEIICDCFPFFKIYKDGRVERYIVTQPVPAGLDPVSGVRCKDLVVSQDVKARIFVPQGITRGEKLPLIVHFHGGAFSTGSAFDNITQKAVIPFVKQGNSIVVSIDYRLAPEHPLPIAHQDSWVGLQWVATHANGEGPEPWLNENADLGNVFLSGESAGANIAHYVAVQAGVTKLVGLKIKGMLIIHPYFGSREPSEHELYKYVAPASAGFEDDPIANPAADPNLSRIPCERVMVLVAEKDGLRSRGEDYHETLAKSGWAGDVELFETKGEDHCFHVFSDSHNAGVLIQKMVDFIKGDM</sequence>
<dbReference type="Gene3D" id="3.40.50.1820">
    <property type="entry name" value="alpha/beta hydrolase"/>
    <property type="match status" value="1"/>
</dbReference>
<evidence type="ECO:0000256" key="1">
    <source>
        <dbReference type="ARBA" id="ARBA00010515"/>
    </source>
</evidence>
<dbReference type="InterPro" id="IPR050466">
    <property type="entry name" value="Carboxylest/Gibb_receptor"/>
</dbReference>
<feature type="domain" description="Alpha/beta hydrolase fold-3" evidence="2">
    <location>
        <begin position="73"/>
        <end position="280"/>
    </location>
</feature>
<dbReference type="InterPro" id="IPR013094">
    <property type="entry name" value="AB_hydrolase_3"/>
</dbReference>
<dbReference type="EMBL" id="JBBPBN010000018">
    <property type="protein sequence ID" value="KAK9018783.1"/>
    <property type="molecule type" value="Genomic_DNA"/>
</dbReference>
<comment type="caution">
    <text evidence="3">The sequence shown here is derived from an EMBL/GenBank/DDBJ whole genome shotgun (WGS) entry which is preliminary data.</text>
</comment>
<gene>
    <name evidence="3" type="ORF">V6N11_033830</name>
</gene>
<reference evidence="3 4" key="1">
    <citation type="journal article" date="2024" name="G3 (Bethesda)">
        <title>Genome assembly of Hibiscus sabdariffa L. provides insights into metabolisms of medicinal natural products.</title>
        <authorList>
            <person name="Kim T."/>
        </authorList>
    </citation>
    <scope>NUCLEOTIDE SEQUENCE [LARGE SCALE GENOMIC DNA]</scope>
    <source>
        <strain evidence="3">TK-2024</strain>
        <tissue evidence="3">Old leaves</tissue>
    </source>
</reference>
<protein>
    <recommendedName>
        <fullName evidence="2">Alpha/beta hydrolase fold-3 domain-containing protein</fullName>
    </recommendedName>
</protein>
<proteinExistence type="inferred from homology"/>
<evidence type="ECO:0000259" key="2">
    <source>
        <dbReference type="Pfam" id="PF07859"/>
    </source>
</evidence>
<dbReference type="InterPro" id="IPR029058">
    <property type="entry name" value="AB_hydrolase_fold"/>
</dbReference>
<dbReference type="SUPFAM" id="SSF53474">
    <property type="entry name" value="alpha/beta-Hydrolases"/>
    <property type="match status" value="1"/>
</dbReference>
<evidence type="ECO:0000313" key="4">
    <source>
        <dbReference type="Proteomes" id="UP001396334"/>
    </source>
</evidence>
<evidence type="ECO:0000313" key="3">
    <source>
        <dbReference type="EMBL" id="KAK9018783.1"/>
    </source>
</evidence>
<name>A0ABR2S0L2_9ROSI</name>